<dbReference type="EMBL" id="OU896721">
    <property type="protein sequence ID" value="CAG9817556.1"/>
    <property type="molecule type" value="Genomic_DNA"/>
</dbReference>
<gene>
    <name evidence="8" type="ORF">PHAECO_LOCUS4676</name>
</gene>
<evidence type="ECO:0000256" key="2">
    <source>
        <dbReference type="ARBA" id="ARBA00007466"/>
    </source>
</evidence>
<keyword evidence="3" id="KW-0690">Ribosome biogenesis</keyword>
<name>A0A9N9X1Z5_PHACE</name>
<feature type="compositionally biased region" description="Basic residues" evidence="7">
    <location>
        <begin position="15"/>
        <end position="25"/>
    </location>
</feature>
<protein>
    <recommendedName>
        <fullName evidence="10">Nucleolar protein 14 homolog</fullName>
    </recommendedName>
</protein>
<dbReference type="OrthoDB" id="441771at2759"/>
<evidence type="ECO:0000256" key="1">
    <source>
        <dbReference type="ARBA" id="ARBA00004604"/>
    </source>
</evidence>
<accession>A0A9N9X1Z5</accession>
<feature type="region of interest" description="Disordered" evidence="7">
    <location>
        <begin position="1"/>
        <end position="30"/>
    </location>
</feature>
<keyword evidence="9" id="KW-1185">Reference proteome</keyword>
<dbReference type="Proteomes" id="UP001153737">
    <property type="component" value="Chromosome 15"/>
</dbReference>
<dbReference type="GO" id="GO:0030692">
    <property type="term" value="C:Noc4p-Nop14p complex"/>
    <property type="evidence" value="ECO:0007669"/>
    <property type="project" value="TreeGrafter"/>
</dbReference>
<dbReference type="InterPro" id="IPR007276">
    <property type="entry name" value="Nop14"/>
</dbReference>
<dbReference type="Pfam" id="PF04147">
    <property type="entry name" value="Nop14"/>
    <property type="match status" value="1"/>
</dbReference>
<evidence type="ECO:0000256" key="5">
    <source>
        <dbReference type="ARBA" id="ARBA00023242"/>
    </source>
</evidence>
<reference evidence="8" key="2">
    <citation type="submission" date="2022-10" db="EMBL/GenBank/DDBJ databases">
        <authorList>
            <consortium name="ENA_rothamsted_submissions"/>
            <consortium name="culmorum"/>
            <person name="King R."/>
        </authorList>
    </citation>
    <scope>NUCLEOTIDE SEQUENCE</scope>
</reference>
<dbReference type="GO" id="GO:0032040">
    <property type="term" value="C:small-subunit processome"/>
    <property type="evidence" value="ECO:0007669"/>
    <property type="project" value="InterPro"/>
</dbReference>
<feature type="region of interest" description="Disordered" evidence="7">
    <location>
        <begin position="280"/>
        <end position="404"/>
    </location>
</feature>
<organism evidence="8 9">
    <name type="scientific">Phaedon cochleariae</name>
    <name type="common">Mustard beetle</name>
    <dbReference type="NCBI Taxonomy" id="80249"/>
    <lineage>
        <taxon>Eukaryota</taxon>
        <taxon>Metazoa</taxon>
        <taxon>Ecdysozoa</taxon>
        <taxon>Arthropoda</taxon>
        <taxon>Hexapoda</taxon>
        <taxon>Insecta</taxon>
        <taxon>Pterygota</taxon>
        <taxon>Neoptera</taxon>
        <taxon>Endopterygota</taxon>
        <taxon>Coleoptera</taxon>
        <taxon>Polyphaga</taxon>
        <taxon>Cucujiformia</taxon>
        <taxon>Chrysomeloidea</taxon>
        <taxon>Chrysomelidae</taxon>
        <taxon>Chrysomelinae</taxon>
        <taxon>Chrysomelini</taxon>
        <taxon>Phaedon</taxon>
    </lineage>
</organism>
<evidence type="ECO:0000256" key="4">
    <source>
        <dbReference type="ARBA" id="ARBA00022552"/>
    </source>
</evidence>
<feature type="compositionally biased region" description="Acidic residues" evidence="7">
    <location>
        <begin position="306"/>
        <end position="319"/>
    </location>
</feature>
<feature type="compositionally biased region" description="Acidic residues" evidence="7">
    <location>
        <begin position="349"/>
        <end position="369"/>
    </location>
</feature>
<keyword evidence="5" id="KW-0539">Nucleus</keyword>
<sequence length="863" mass="99767">MAKTKNKKVSSDQIHKKKEQLHLKKSMNPFEVHINKEKLKVIGKKQKNDRGLPGVSRAKALEKRKHTLLKEYKVQDKSNKFTDKRIGERNHKLTSEDKVMARFTAVRVKAHNKKSKFNLADDVVLTHRGQTLSEIEKFDDPRSDEDSLDEDESGKLDRDFVKEAHFGGGMLKKTGVEGAKSHKDLIDQLIAESKKRKAEKQKTKEATLELTEKLDSEWKDLIPLVNQKSKNDPDDVEKPQLDDYDKVMRELKFEARGTVSDRLKTEDEVAKEEKARLEKLENDRLERMQGYIDAKNPKQTHRSADDLDDDFIHDDDPEPDYTLSYDNEGKSTLQIEASVNGKPLTEAESSADEDNSIDEESEADSEDNLSDLKADSSDSESEEESKIEDNKTEESPVDLIGETKEDLQMEIKNDLLQRKEIMEKARQELPFTFHLPDSYETLLKELESQSCSHQCVIIERMIKCNHPSLAESNKENLGLLFAYLLQYFNDLFTDSSKVETIQDSFDIFKALVPQIYQLAQLNPENAHNSVLEVIKEKHEDYRKKPGIYPGLEVLVFLKLVSILFPTSDFRHQIVTPCFVFMEQMLNKCRVRNRRDISYGLFLCTLVLEYTTISQRYLPGVINFLAGLLHMAIPKTGVKLVKVPPPFKSTSTLLVLLENLSLSFSDSSEKCFQMKNTDLLSTEIDEEFKVRALHTAIGLSEEFYRHFEKLPSNVEIFSPIQKYLELVPALNYPRKVANGMENLSNCLNKTKSERILNYIVMEATRPKALRLYEPKIEPVYDGKRFKVQSREKREQSKLLHKLKSEKKGALREIRRDKAFLGRVKINQRIQSDKERIEKVKRIYAEASMQQSELNELDRKKKRKK</sequence>
<feature type="compositionally biased region" description="Basic and acidic residues" evidence="7">
    <location>
        <begin position="135"/>
        <end position="145"/>
    </location>
</feature>
<dbReference type="PANTHER" id="PTHR23183:SF0">
    <property type="entry name" value="NUCLEOLAR PROTEIN 14"/>
    <property type="match status" value="1"/>
</dbReference>
<evidence type="ECO:0000256" key="3">
    <source>
        <dbReference type="ARBA" id="ARBA00022517"/>
    </source>
</evidence>
<dbReference type="GO" id="GO:0030490">
    <property type="term" value="P:maturation of SSU-rRNA"/>
    <property type="evidence" value="ECO:0007669"/>
    <property type="project" value="TreeGrafter"/>
</dbReference>
<evidence type="ECO:0000256" key="6">
    <source>
        <dbReference type="ARBA" id="ARBA00024695"/>
    </source>
</evidence>
<evidence type="ECO:0000313" key="9">
    <source>
        <dbReference type="Proteomes" id="UP001153737"/>
    </source>
</evidence>
<comment type="function">
    <text evidence="6">Involved in nucleolar processing of pre-18S ribosomal RNA. Has a role in the nuclear export of 40S pre-ribosomal subunit to the cytoplasm.</text>
</comment>
<dbReference type="PANTHER" id="PTHR23183">
    <property type="entry name" value="NOP14"/>
    <property type="match status" value="1"/>
</dbReference>
<feature type="region of interest" description="Disordered" evidence="7">
    <location>
        <begin position="135"/>
        <end position="156"/>
    </location>
</feature>
<evidence type="ECO:0000313" key="8">
    <source>
        <dbReference type="EMBL" id="CAG9817556.1"/>
    </source>
</evidence>
<comment type="similarity">
    <text evidence="2">Belongs to the NOP14 family.</text>
</comment>
<reference evidence="8" key="1">
    <citation type="submission" date="2022-01" db="EMBL/GenBank/DDBJ databases">
        <authorList>
            <person name="King R."/>
        </authorList>
    </citation>
    <scope>NUCLEOTIDE SEQUENCE</scope>
</reference>
<feature type="compositionally biased region" description="Acidic residues" evidence="7">
    <location>
        <begin position="377"/>
        <end position="386"/>
    </location>
</feature>
<evidence type="ECO:0008006" key="10">
    <source>
        <dbReference type="Google" id="ProtNLM"/>
    </source>
</evidence>
<comment type="subcellular location">
    <subcellularLocation>
        <location evidence="1">Nucleus</location>
        <location evidence="1">Nucleolus</location>
    </subcellularLocation>
</comment>
<proteinExistence type="inferred from homology"/>
<evidence type="ECO:0000256" key="7">
    <source>
        <dbReference type="SAM" id="MobiDB-lite"/>
    </source>
</evidence>
<keyword evidence="4" id="KW-0698">rRNA processing</keyword>
<dbReference type="AlphaFoldDB" id="A0A9N9X1Z5"/>